<reference evidence="1 2" key="1">
    <citation type="submission" date="2021-06" db="EMBL/GenBank/DDBJ databases">
        <title>Caerostris extrusa draft genome.</title>
        <authorList>
            <person name="Kono N."/>
            <person name="Arakawa K."/>
        </authorList>
    </citation>
    <scope>NUCLEOTIDE SEQUENCE [LARGE SCALE GENOMIC DNA]</scope>
</reference>
<organism evidence="1 2">
    <name type="scientific">Caerostris extrusa</name>
    <name type="common">Bark spider</name>
    <name type="synonym">Caerostris bankana</name>
    <dbReference type="NCBI Taxonomy" id="172846"/>
    <lineage>
        <taxon>Eukaryota</taxon>
        <taxon>Metazoa</taxon>
        <taxon>Ecdysozoa</taxon>
        <taxon>Arthropoda</taxon>
        <taxon>Chelicerata</taxon>
        <taxon>Arachnida</taxon>
        <taxon>Araneae</taxon>
        <taxon>Araneomorphae</taxon>
        <taxon>Entelegynae</taxon>
        <taxon>Araneoidea</taxon>
        <taxon>Araneidae</taxon>
        <taxon>Caerostris</taxon>
    </lineage>
</organism>
<dbReference type="EMBL" id="BPLR01004286">
    <property type="protein sequence ID" value="GIX93675.1"/>
    <property type="molecule type" value="Genomic_DNA"/>
</dbReference>
<name>A0AAV4PAQ4_CAEEX</name>
<accession>A0AAV4PAQ4</accession>
<evidence type="ECO:0000313" key="1">
    <source>
        <dbReference type="EMBL" id="GIX93675.1"/>
    </source>
</evidence>
<proteinExistence type="predicted"/>
<keyword evidence="2" id="KW-1185">Reference proteome</keyword>
<dbReference type="AlphaFoldDB" id="A0AAV4PAQ4"/>
<dbReference type="Proteomes" id="UP001054945">
    <property type="component" value="Unassembled WGS sequence"/>
</dbReference>
<evidence type="ECO:0000313" key="2">
    <source>
        <dbReference type="Proteomes" id="UP001054945"/>
    </source>
</evidence>
<comment type="caution">
    <text evidence="1">The sequence shown here is derived from an EMBL/GenBank/DDBJ whole genome shotgun (WGS) entry which is preliminary data.</text>
</comment>
<sequence>MSPNWTSSKPLSKTFDIHQTILEANHFVPQLFRNENSPKLSSPLNQLPSLQHAWGSFRSLIDYPCRSFKIPPPFHLQNISFQPLGAYLLLQRALPSSSPLARFAYLAALSTNFITMFKFWKAS</sequence>
<protein>
    <submittedName>
        <fullName evidence="1">Uncharacterized protein</fullName>
    </submittedName>
</protein>
<gene>
    <name evidence="1" type="ORF">CEXT_368881</name>
</gene>